<proteinExistence type="predicted"/>
<feature type="region of interest" description="Disordered" evidence="1">
    <location>
        <begin position="1"/>
        <end position="22"/>
    </location>
</feature>
<accession>A0A7U2FBD7</accession>
<feature type="region of interest" description="Disordered" evidence="1">
    <location>
        <begin position="42"/>
        <end position="70"/>
    </location>
</feature>
<reference evidence="3" key="1">
    <citation type="journal article" date="2021" name="BMC Genomics">
        <title>Chromosome-level genome assembly and manually-curated proteome of model necrotroph Parastagonospora nodorum Sn15 reveals a genome-wide trove of candidate effector homologs, and redundancy of virulence-related functions within an accessory chromosome.</title>
        <authorList>
            <person name="Bertazzoni S."/>
            <person name="Jones D.A.B."/>
            <person name="Phan H.T."/>
            <person name="Tan K.-C."/>
            <person name="Hane J.K."/>
        </authorList>
    </citation>
    <scope>NUCLEOTIDE SEQUENCE [LARGE SCALE GENOMIC DNA]</scope>
    <source>
        <strain evidence="3">SN15 / ATCC MYA-4574 / FGSC 10173)</strain>
    </source>
</reference>
<evidence type="ECO:0000313" key="3">
    <source>
        <dbReference type="Proteomes" id="UP000663193"/>
    </source>
</evidence>
<sequence>MHGNPSNPHAQPHPLEQRHHAGFLSLLSTRQVRLLLTCSSNHISNQSHRPGTWSHDSVRPTSTSPTQRGS</sequence>
<dbReference type="EMBL" id="CP069032">
    <property type="protein sequence ID" value="QRC99844.1"/>
    <property type="molecule type" value="Genomic_DNA"/>
</dbReference>
<evidence type="ECO:0000256" key="1">
    <source>
        <dbReference type="SAM" id="MobiDB-lite"/>
    </source>
</evidence>
<gene>
    <name evidence="2" type="ORF">JI435_067780</name>
</gene>
<organism evidence="2 3">
    <name type="scientific">Phaeosphaeria nodorum (strain SN15 / ATCC MYA-4574 / FGSC 10173)</name>
    <name type="common">Glume blotch fungus</name>
    <name type="synonym">Parastagonospora nodorum</name>
    <dbReference type="NCBI Taxonomy" id="321614"/>
    <lineage>
        <taxon>Eukaryota</taxon>
        <taxon>Fungi</taxon>
        <taxon>Dikarya</taxon>
        <taxon>Ascomycota</taxon>
        <taxon>Pezizomycotina</taxon>
        <taxon>Dothideomycetes</taxon>
        <taxon>Pleosporomycetidae</taxon>
        <taxon>Pleosporales</taxon>
        <taxon>Pleosporineae</taxon>
        <taxon>Phaeosphaeriaceae</taxon>
        <taxon>Parastagonospora</taxon>
    </lineage>
</organism>
<dbReference type="Proteomes" id="UP000663193">
    <property type="component" value="Chromosome 10"/>
</dbReference>
<feature type="compositionally biased region" description="Polar residues" evidence="1">
    <location>
        <begin position="59"/>
        <end position="70"/>
    </location>
</feature>
<keyword evidence="3" id="KW-1185">Reference proteome</keyword>
<dbReference type="AlphaFoldDB" id="A0A7U2FBD7"/>
<name>A0A7U2FBD7_PHANO</name>
<protein>
    <submittedName>
        <fullName evidence="2">Uncharacterized protein</fullName>
    </submittedName>
</protein>
<dbReference type="VEuPathDB" id="FungiDB:JI435_067780"/>
<evidence type="ECO:0000313" key="2">
    <source>
        <dbReference type="EMBL" id="QRC99844.1"/>
    </source>
</evidence>